<dbReference type="Gene3D" id="1.10.357.10">
    <property type="entry name" value="Tetracycline Repressor, domain 2"/>
    <property type="match status" value="1"/>
</dbReference>
<dbReference type="SUPFAM" id="SSF46689">
    <property type="entry name" value="Homeodomain-like"/>
    <property type="match status" value="1"/>
</dbReference>
<dbReference type="InterPro" id="IPR050109">
    <property type="entry name" value="HTH-type_TetR-like_transc_reg"/>
</dbReference>
<gene>
    <name evidence="7" type="ORF">F8568_014580</name>
</gene>
<dbReference type="AlphaFoldDB" id="A0A6I4MG68"/>
<name>A0A6I4MG68_9ACTN</name>
<protein>
    <submittedName>
        <fullName evidence="7">TetR family transcriptional regulator</fullName>
    </submittedName>
</protein>
<evidence type="ECO:0000256" key="5">
    <source>
        <dbReference type="SAM" id="MobiDB-lite"/>
    </source>
</evidence>
<evidence type="ECO:0000256" key="4">
    <source>
        <dbReference type="PROSITE-ProRule" id="PRU00335"/>
    </source>
</evidence>
<comment type="caution">
    <text evidence="7">The sequence shown here is derived from an EMBL/GenBank/DDBJ whole genome shotgun (WGS) entry which is preliminary data.</text>
</comment>
<dbReference type="InterPro" id="IPR001647">
    <property type="entry name" value="HTH_TetR"/>
</dbReference>
<dbReference type="Proteomes" id="UP000462055">
    <property type="component" value="Unassembled WGS sequence"/>
</dbReference>
<feature type="region of interest" description="Disordered" evidence="5">
    <location>
        <begin position="79"/>
        <end position="102"/>
    </location>
</feature>
<feature type="DNA-binding region" description="H-T-H motif" evidence="4">
    <location>
        <begin position="40"/>
        <end position="59"/>
    </location>
</feature>
<proteinExistence type="predicted"/>
<dbReference type="PANTHER" id="PTHR30055">
    <property type="entry name" value="HTH-TYPE TRANSCRIPTIONAL REGULATOR RUTR"/>
    <property type="match status" value="1"/>
</dbReference>
<keyword evidence="3" id="KW-0804">Transcription</keyword>
<evidence type="ECO:0000259" key="6">
    <source>
        <dbReference type="PROSITE" id="PS50977"/>
    </source>
</evidence>
<feature type="domain" description="HTH tetR-type" evidence="6">
    <location>
        <begin position="17"/>
        <end position="77"/>
    </location>
</feature>
<evidence type="ECO:0000256" key="2">
    <source>
        <dbReference type="ARBA" id="ARBA00023125"/>
    </source>
</evidence>
<dbReference type="PROSITE" id="PS50977">
    <property type="entry name" value="HTH_TETR_2"/>
    <property type="match status" value="1"/>
</dbReference>
<evidence type="ECO:0000256" key="1">
    <source>
        <dbReference type="ARBA" id="ARBA00023015"/>
    </source>
</evidence>
<reference evidence="7" key="1">
    <citation type="submission" date="2019-12" db="EMBL/GenBank/DDBJ databases">
        <title>Actinomadura physcomitrii sp. nov., a novel actinomycete isolated from moss [Physcomitrium sphaericum (Ludw) Fuernr].</title>
        <authorList>
            <person name="Zhuang X."/>
        </authorList>
    </citation>
    <scope>NUCLEOTIDE SEQUENCE [LARGE SCALE GENOMIC DNA]</scope>
    <source>
        <strain evidence="7">LD22</strain>
    </source>
</reference>
<keyword evidence="8" id="KW-1185">Reference proteome</keyword>
<dbReference type="EMBL" id="WBMS02000010">
    <property type="protein sequence ID" value="MWA01579.1"/>
    <property type="molecule type" value="Genomic_DNA"/>
</dbReference>
<keyword evidence="2 4" id="KW-0238">DNA-binding</keyword>
<evidence type="ECO:0000256" key="3">
    <source>
        <dbReference type="ARBA" id="ARBA00023163"/>
    </source>
</evidence>
<organism evidence="7 8">
    <name type="scientific">Actinomadura physcomitrii</name>
    <dbReference type="NCBI Taxonomy" id="2650748"/>
    <lineage>
        <taxon>Bacteria</taxon>
        <taxon>Bacillati</taxon>
        <taxon>Actinomycetota</taxon>
        <taxon>Actinomycetes</taxon>
        <taxon>Streptosporangiales</taxon>
        <taxon>Thermomonosporaceae</taxon>
        <taxon>Actinomadura</taxon>
    </lineage>
</organism>
<dbReference type="GO" id="GO:0003700">
    <property type="term" value="F:DNA-binding transcription factor activity"/>
    <property type="evidence" value="ECO:0007669"/>
    <property type="project" value="TreeGrafter"/>
</dbReference>
<accession>A0A6I4MG68</accession>
<dbReference type="InterPro" id="IPR009057">
    <property type="entry name" value="Homeodomain-like_sf"/>
</dbReference>
<dbReference type="GO" id="GO:0000976">
    <property type="term" value="F:transcription cis-regulatory region binding"/>
    <property type="evidence" value="ECO:0007669"/>
    <property type="project" value="TreeGrafter"/>
</dbReference>
<dbReference type="RefSeq" id="WP_151594080.1">
    <property type="nucleotide sequence ID" value="NZ_WBMS02000010.1"/>
</dbReference>
<dbReference type="SUPFAM" id="SSF48498">
    <property type="entry name" value="Tetracyclin repressor-like, C-terminal domain"/>
    <property type="match status" value="1"/>
</dbReference>
<evidence type="ECO:0000313" key="7">
    <source>
        <dbReference type="EMBL" id="MWA01579.1"/>
    </source>
</evidence>
<dbReference type="PANTHER" id="PTHR30055:SF238">
    <property type="entry name" value="MYCOFACTOCIN BIOSYNTHESIS TRANSCRIPTIONAL REGULATOR MFTR-RELATED"/>
    <property type="match status" value="1"/>
</dbReference>
<keyword evidence="1" id="KW-0805">Transcription regulation</keyword>
<dbReference type="Pfam" id="PF00440">
    <property type="entry name" value="TetR_N"/>
    <property type="match status" value="1"/>
</dbReference>
<evidence type="ECO:0000313" key="8">
    <source>
        <dbReference type="Proteomes" id="UP000462055"/>
    </source>
</evidence>
<dbReference type="InterPro" id="IPR036271">
    <property type="entry name" value="Tet_transcr_reg_TetR-rel_C_sf"/>
</dbReference>
<sequence>MAATKPGGQTLRERKKERARQEIYDAALALLAERPYEQVSVDDICERAQVGRASFFRFYGTKAGLLTEFNRRLTDLARTAIDQHPSSTQSEEEDGRKDERPGAIEQLGILQRTLAAYWASAGPGPRALALAFITEGSITMLTDSPGAIHEDLFRLVADIIEHGQTTGELSTRLTPAFAAWLLVTTLAAATCTWLTGQTTTDLHHLTGAALETLLTGLSLAPSRPSS</sequence>